<dbReference type="SUPFAM" id="SSF50978">
    <property type="entry name" value="WD40 repeat-like"/>
    <property type="match status" value="1"/>
</dbReference>
<feature type="compositionally biased region" description="Low complexity" evidence="2">
    <location>
        <begin position="1056"/>
        <end position="1065"/>
    </location>
</feature>
<name>S2JCN9_MUCC1</name>
<dbReference type="eggNOG" id="KOG2109">
    <property type="taxonomic scope" value="Eukaryota"/>
</dbReference>
<gene>
    <name evidence="5" type="ORF">HMPREF1544_07024</name>
</gene>
<feature type="region of interest" description="Disordered" evidence="2">
    <location>
        <begin position="170"/>
        <end position="198"/>
    </location>
</feature>
<dbReference type="InterPro" id="IPR036322">
    <property type="entry name" value="WD40_repeat_dom_sf"/>
</dbReference>
<organism evidence="5 6">
    <name type="scientific">Mucor circinelloides f. circinelloides (strain 1006PhL)</name>
    <name type="common">Mucormycosis agent</name>
    <name type="synonym">Calyptromyces circinelloides</name>
    <dbReference type="NCBI Taxonomy" id="1220926"/>
    <lineage>
        <taxon>Eukaryota</taxon>
        <taxon>Fungi</taxon>
        <taxon>Fungi incertae sedis</taxon>
        <taxon>Mucoromycota</taxon>
        <taxon>Mucoromycotina</taxon>
        <taxon>Mucoromycetes</taxon>
        <taxon>Mucorales</taxon>
        <taxon>Mucorineae</taxon>
        <taxon>Mucoraceae</taxon>
        <taxon>Mucor</taxon>
    </lineage>
</organism>
<feature type="region of interest" description="Disordered" evidence="2">
    <location>
        <begin position="42"/>
        <end position="77"/>
    </location>
</feature>
<dbReference type="VEuPathDB" id="FungiDB:HMPREF1544_07024"/>
<dbReference type="Pfam" id="PF21034">
    <property type="entry name" value="BCAS3_WD40"/>
    <property type="match status" value="1"/>
</dbReference>
<feature type="region of interest" description="Disordered" evidence="2">
    <location>
        <begin position="780"/>
        <end position="818"/>
    </location>
</feature>
<evidence type="ECO:0000256" key="1">
    <source>
        <dbReference type="ARBA" id="ARBA00004329"/>
    </source>
</evidence>
<proteinExistence type="predicted"/>
<feature type="domain" description="BCAS3" evidence="3">
    <location>
        <begin position="757"/>
        <end position="860"/>
    </location>
</feature>
<feature type="compositionally biased region" description="Polar residues" evidence="2">
    <location>
        <begin position="174"/>
        <end position="188"/>
    </location>
</feature>
<feature type="domain" description="BCAS3 WD40" evidence="4">
    <location>
        <begin position="410"/>
        <end position="521"/>
    </location>
</feature>
<dbReference type="EMBL" id="KE123994">
    <property type="protein sequence ID" value="EPB86212.1"/>
    <property type="molecule type" value="Genomic_DNA"/>
</dbReference>
<dbReference type="OMA" id="GMIMIRD"/>
<dbReference type="OrthoDB" id="25778at2759"/>
<evidence type="ECO:0000259" key="3">
    <source>
        <dbReference type="Pfam" id="PF12490"/>
    </source>
</evidence>
<accession>S2JCN9</accession>
<feature type="compositionally biased region" description="Acidic residues" evidence="2">
    <location>
        <begin position="1095"/>
        <end position="1105"/>
    </location>
</feature>
<dbReference type="Proteomes" id="UP000014254">
    <property type="component" value="Unassembled WGS sequence"/>
</dbReference>
<sequence length="1105" mass="122785">MASNMYNGVRAEPKFLRDPTSFESISSGISRISSYVASNLPKRKSTSMTSPFDPHYQHYQAQQQQAQQQQAQQQQQPAMIDDVLDDMDDVDTVTFASFEKLEYQDKTMSCLLLGYHDGFQLWDITNPDNVHELVSIRDKDTFGVVSFIHILQGQQEPVLAIISETTTTTTNTNLQQNSSNEHAQTHNRMNSNSSTSTTSTMASSHLIIYSLKSQSIIKEINDFGEEDNDDTVVVTCIKSNHKVIVLGCLSRHRSLLRILSAADYTPFATPLTDIYHDPNQGPIFTLGSRFIAYATNTAVLNSDPVMTSLTNKSISYSVLQGDKDVKGAAKDIAKEVVSGMKTLSEFGFNTLQNYFGNQPQPQPQGPPPPQEIYDGASPSNRRTTKKMVPSGMIMIRDILKLPKTPTRNLSVSIIAHFRPHTHPVSCLTFNQAGTLLMSASKQGHTFHIFSILTNTVHGNASHLYSLSRGITDAQVVDCQFSVDSTWCAITTARGTTHVYAINPYGGKPEISGHVHGKVNNPVYHPLMANSSKSKPKATTLSSVVRIKQRRKMPGNSLNSSQDDLGKFVGQQGQNPSGYSHGYYGPTPPQYIPSMMPPSSAIIHRNISKEPRAKIVAMFVTASKSPYLVNNSVYKSNLLSHNSLSSNSDLPNANPLGSIKQQATSMLSSFGSSMSHLPYMPTSGSQQSKKWDKNNSSSDTLMFGFDEEYDDSTKMINDEVGYQDMYSFHPDGVLTLHRCWVAKTVVKKRENGRTLEKLDLSLKEEDVAEWRVARNADWDQVRLSVDPSSPPSPTEESNNESQGSKKKKNKANSNSQKQTFAVDTRQKKLWLSNAEITTYTNDEPALWTHHQFSFQTYQDTKDLQRVLNAGIIPRTDTLIMLKGMPEPVSSRIDRVRKTTTRIANDSVEENMEDALAELEDNISKAMQTSFSPSSNSMGNSPATNLKWLSSSANAAMNASPSPSMTNRSFLDRNSSLSFEDAYLINMGSGPSPEPSMHGHTPQQQQQSQQALDSSSLIQFDDDDEDNISDLKGGIDVIRLEGDDDDDGSNEIKKSHSQHQQQRQQQSEVYSPDGDNEVEYPYESVYENIHQRPAKEDSDDDDDQVPW</sequence>
<dbReference type="InterPro" id="IPR048382">
    <property type="entry name" value="BCAS3_WD40"/>
</dbReference>
<dbReference type="InterPro" id="IPR015943">
    <property type="entry name" value="WD40/YVTN_repeat-like_dom_sf"/>
</dbReference>
<dbReference type="SMART" id="SM00320">
    <property type="entry name" value="WD40"/>
    <property type="match status" value="2"/>
</dbReference>
<dbReference type="PANTHER" id="PTHR13268">
    <property type="entry name" value="BREAST CARCINOMA AMPLIFIED SEQUENCE 3"/>
    <property type="match status" value="1"/>
</dbReference>
<dbReference type="InterPro" id="IPR022175">
    <property type="entry name" value="BCAS3_dom"/>
</dbReference>
<feature type="compositionally biased region" description="Low complexity" evidence="2">
    <location>
        <begin position="1001"/>
        <end position="1017"/>
    </location>
</feature>
<dbReference type="InterPro" id="IPR045142">
    <property type="entry name" value="BCAS3-like"/>
</dbReference>
<dbReference type="GO" id="GO:0000407">
    <property type="term" value="C:phagophore assembly site"/>
    <property type="evidence" value="ECO:0007669"/>
    <property type="project" value="UniProtKB-SubCell"/>
</dbReference>
<dbReference type="Gene3D" id="2.130.10.10">
    <property type="entry name" value="YVTN repeat-like/Quinoprotein amine dehydrogenase"/>
    <property type="match status" value="1"/>
</dbReference>
<keyword evidence="6" id="KW-1185">Reference proteome</keyword>
<feature type="compositionally biased region" description="Low complexity" evidence="2">
    <location>
        <begin position="60"/>
        <end position="76"/>
    </location>
</feature>
<dbReference type="AlphaFoldDB" id="S2JCN9"/>
<evidence type="ECO:0000259" key="4">
    <source>
        <dbReference type="Pfam" id="PF21034"/>
    </source>
</evidence>
<comment type="subcellular location">
    <subcellularLocation>
        <location evidence="1">Preautophagosomal structure</location>
    </subcellularLocation>
</comment>
<evidence type="ECO:0000313" key="6">
    <source>
        <dbReference type="Proteomes" id="UP000014254"/>
    </source>
</evidence>
<feature type="region of interest" description="Disordered" evidence="2">
    <location>
        <begin position="982"/>
        <end position="1105"/>
    </location>
</feature>
<evidence type="ECO:0000313" key="5">
    <source>
        <dbReference type="EMBL" id="EPB86212.1"/>
    </source>
</evidence>
<feature type="region of interest" description="Disordered" evidence="2">
    <location>
        <begin position="354"/>
        <end position="386"/>
    </location>
</feature>
<dbReference type="Pfam" id="PF12490">
    <property type="entry name" value="BCAS3"/>
    <property type="match status" value="1"/>
</dbReference>
<dbReference type="PANTHER" id="PTHR13268:SF0">
    <property type="entry name" value="BCAS3 MICROTUBULE ASSOCIATED CELL MIGRATION FACTOR"/>
    <property type="match status" value="1"/>
</dbReference>
<dbReference type="GO" id="GO:0006914">
    <property type="term" value="P:autophagy"/>
    <property type="evidence" value="ECO:0007669"/>
    <property type="project" value="InterPro"/>
</dbReference>
<dbReference type="GO" id="GO:0042594">
    <property type="term" value="P:response to starvation"/>
    <property type="evidence" value="ECO:0007669"/>
    <property type="project" value="TreeGrafter"/>
</dbReference>
<feature type="compositionally biased region" description="Low complexity" evidence="2">
    <location>
        <begin position="189"/>
        <end position="198"/>
    </location>
</feature>
<reference evidence="6" key="1">
    <citation type="submission" date="2013-05" db="EMBL/GenBank/DDBJ databases">
        <title>The Genome sequence of Mucor circinelloides f. circinelloides 1006PhL.</title>
        <authorList>
            <consortium name="The Broad Institute Genomics Platform"/>
            <person name="Cuomo C."/>
            <person name="Earl A."/>
            <person name="Findley K."/>
            <person name="Lee S.C."/>
            <person name="Walker B."/>
            <person name="Young S."/>
            <person name="Zeng Q."/>
            <person name="Gargeya S."/>
            <person name="Fitzgerald M."/>
            <person name="Haas B."/>
            <person name="Abouelleil A."/>
            <person name="Allen A.W."/>
            <person name="Alvarado L."/>
            <person name="Arachchi H.M."/>
            <person name="Berlin A.M."/>
            <person name="Chapman S.B."/>
            <person name="Gainer-Dewar J."/>
            <person name="Goldberg J."/>
            <person name="Griggs A."/>
            <person name="Gujja S."/>
            <person name="Hansen M."/>
            <person name="Howarth C."/>
            <person name="Imamovic A."/>
            <person name="Ireland A."/>
            <person name="Larimer J."/>
            <person name="McCowan C."/>
            <person name="Murphy C."/>
            <person name="Pearson M."/>
            <person name="Poon T.W."/>
            <person name="Priest M."/>
            <person name="Roberts A."/>
            <person name="Saif S."/>
            <person name="Shea T."/>
            <person name="Sisk P."/>
            <person name="Sykes S."/>
            <person name="Wortman J."/>
            <person name="Nusbaum C."/>
            <person name="Birren B."/>
        </authorList>
    </citation>
    <scope>NUCLEOTIDE SEQUENCE [LARGE SCALE GENOMIC DNA]</scope>
    <source>
        <strain evidence="6">1006PhL</strain>
    </source>
</reference>
<evidence type="ECO:0000256" key="2">
    <source>
        <dbReference type="SAM" id="MobiDB-lite"/>
    </source>
</evidence>
<feature type="compositionally biased region" description="Pro residues" evidence="2">
    <location>
        <begin position="360"/>
        <end position="370"/>
    </location>
</feature>
<protein>
    <submittedName>
        <fullName evidence="5">Uncharacterized protein</fullName>
    </submittedName>
</protein>
<dbReference type="InterPro" id="IPR001680">
    <property type="entry name" value="WD40_rpt"/>
</dbReference>
<dbReference type="InParanoid" id="S2JCN9"/>